<accession>A0ABP4UGA8</accession>
<organism evidence="2 3">
    <name type="scientific">Dietzia cercidiphylli</name>
    <dbReference type="NCBI Taxonomy" id="498199"/>
    <lineage>
        <taxon>Bacteria</taxon>
        <taxon>Bacillati</taxon>
        <taxon>Actinomycetota</taxon>
        <taxon>Actinomycetes</taxon>
        <taxon>Mycobacteriales</taxon>
        <taxon>Dietziaceae</taxon>
        <taxon>Dietzia</taxon>
    </lineage>
</organism>
<gene>
    <name evidence="2" type="ORF">GCM10009831_09460</name>
</gene>
<evidence type="ECO:0000313" key="2">
    <source>
        <dbReference type="EMBL" id="GAA1702379.1"/>
    </source>
</evidence>
<dbReference type="PROSITE" id="PS50943">
    <property type="entry name" value="HTH_CROC1"/>
    <property type="match status" value="1"/>
</dbReference>
<feature type="domain" description="HTH cro/C1-type" evidence="1">
    <location>
        <begin position="13"/>
        <end position="79"/>
    </location>
</feature>
<evidence type="ECO:0000259" key="1">
    <source>
        <dbReference type="PROSITE" id="PS50943"/>
    </source>
</evidence>
<dbReference type="SUPFAM" id="SSF47413">
    <property type="entry name" value="lambda repressor-like DNA-binding domains"/>
    <property type="match status" value="1"/>
</dbReference>
<dbReference type="Proteomes" id="UP001500383">
    <property type="component" value="Unassembled WGS sequence"/>
</dbReference>
<dbReference type="CDD" id="cd00093">
    <property type="entry name" value="HTH_XRE"/>
    <property type="match status" value="1"/>
</dbReference>
<protein>
    <recommendedName>
        <fullName evidence="1">HTH cro/C1-type domain-containing protein</fullName>
    </recommendedName>
</protein>
<dbReference type="RefSeq" id="WP_344390913.1">
    <property type="nucleotide sequence ID" value="NZ_BAAAQG010000003.1"/>
</dbReference>
<dbReference type="Gene3D" id="1.10.260.40">
    <property type="entry name" value="lambda repressor-like DNA-binding domains"/>
    <property type="match status" value="1"/>
</dbReference>
<comment type="caution">
    <text evidence="2">The sequence shown here is derived from an EMBL/GenBank/DDBJ whole genome shotgun (WGS) entry which is preliminary data.</text>
</comment>
<dbReference type="InterPro" id="IPR001387">
    <property type="entry name" value="Cro/C1-type_HTH"/>
</dbReference>
<keyword evidence="3" id="KW-1185">Reference proteome</keyword>
<dbReference type="InterPro" id="IPR010982">
    <property type="entry name" value="Lambda_DNA-bd_dom_sf"/>
</dbReference>
<sequence length="134" mass="14253">MTPEEARSLGRAIRAARRETGLTQLKLAVAIGVKSPWISAWERGQSQPTAYRQATPPAVISRDQLTAIAGALDCSIESIANRAALSAATRILYGLEPLGPARTIVGGQSFDLTDAEADRVTDFITGLIAARNIH</sequence>
<dbReference type="Pfam" id="PF13560">
    <property type="entry name" value="HTH_31"/>
    <property type="match status" value="1"/>
</dbReference>
<evidence type="ECO:0000313" key="3">
    <source>
        <dbReference type="Proteomes" id="UP001500383"/>
    </source>
</evidence>
<dbReference type="SMART" id="SM00530">
    <property type="entry name" value="HTH_XRE"/>
    <property type="match status" value="1"/>
</dbReference>
<dbReference type="EMBL" id="BAAAQG010000003">
    <property type="protein sequence ID" value="GAA1702379.1"/>
    <property type="molecule type" value="Genomic_DNA"/>
</dbReference>
<name>A0ABP4UGA8_9ACTN</name>
<reference evidence="3" key="1">
    <citation type="journal article" date="2019" name="Int. J. Syst. Evol. Microbiol.">
        <title>The Global Catalogue of Microorganisms (GCM) 10K type strain sequencing project: providing services to taxonomists for standard genome sequencing and annotation.</title>
        <authorList>
            <consortium name="The Broad Institute Genomics Platform"/>
            <consortium name="The Broad Institute Genome Sequencing Center for Infectious Disease"/>
            <person name="Wu L."/>
            <person name="Ma J."/>
        </authorList>
    </citation>
    <scope>NUCLEOTIDE SEQUENCE [LARGE SCALE GENOMIC DNA]</scope>
    <source>
        <strain evidence="3">JCM 16002</strain>
    </source>
</reference>
<proteinExistence type="predicted"/>